<keyword evidence="4" id="KW-1185">Reference proteome</keyword>
<feature type="chain" id="PRO_5039664805" evidence="2">
    <location>
        <begin position="18"/>
        <end position="219"/>
    </location>
</feature>
<gene>
    <name evidence="3" type="ORF">Sya03_34110</name>
</gene>
<name>A0A8J3Y9X8_9ACTN</name>
<dbReference type="Proteomes" id="UP000652013">
    <property type="component" value="Unassembled WGS sequence"/>
</dbReference>
<protein>
    <submittedName>
        <fullName evidence="3">Uncharacterized protein</fullName>
    </submittedName>
</protein>
<organism evidence="3 4">
    <name type="scientific">Spirilliplanes yamanashiensis</name>
    <dbReference type="NCBI Taxonomy" id="42233"/>
    <lineage>
        <taxon>Bacteria</taxon>
        <taxon>Bacillati</taxon>
        <taxon>Actinomycetota</taxon>
        <taxon>Actinomycetes</taxon>
        <taxon>Micromonosporales</taxon>
        <taxon>Micromonosporaceae</taxon>
        <taxon>Spirilliplanes</taxon>
    </lineage>
</organism>
<evidence type="ECO:0000313" key="4">
    <source>
        <dbReference type="Proteomes" id="UP000652013"/>
    </source>
</evidence>
<proteinExistence type="predicted"/>
<dbReference type="RefSeq" id="WP_203939314.1">
    <property type="nucleotide sequence ID" value="NZ_BAAAGJ010000002.1"/>
</dbReference>
<feature type="compositionally biased region" description="Low complexity" evidence="1">
    <location>
        <begin position="60"/>
        <end position="73"/>
    </location>
</feature>
<accession>A0A8J3Y9X8</accession>
<keyword evidence="2" id="KW-0732">Signal</keyword>
<dbReference type="EMBL" id="BOOY01000026">
    <property type="protein sequence ID" value="GIJ04059.1"/>
    <property type="molecule type" value="Genomic_DNA"/>
</dbReference>
<feature type="signal peptide" evidence="2">
    <location>
        <begin position="1"/>
        <end position="17"/>
    </location>
</feature>
<feature type="compositionally biased region" description="Pro residues" evidence="1">
    <location>
        <begin position="49"/>
        <end position="59"/>
    </location>
</feature>
<reference evidence="3" key="1">
    <citation type="submission" date="2021-01" db="EMBL/GenBank/DDBJ databases">
        <title>Whole genome shotgun sequence of Spirilliplanes yamanashiensis NBRC 15828.</title>
        <authorList>
            <person name="Komaki H."/>
            <person name="Tamura T."/>
        </authorList>
    </citation>
    <scope>NUCLEOTIDE SEQUENCE</scope>
    <source>
        <strain evidence="3">NBRC 15828</strain>
    </source>
</reference>
<feature type="region of interest" description="Disordered" evidence="1">
    <location>
        <begin position="35"/>
        <end position="74"/>
    </location>
</feature>
<comment type="caution">
    <text evidence="3">The sequence shown here is derived from an EMBL/GenBank/DDBJ whole genome shotgun (WGS) entry which is preliminary data.</text>
</comment>
<dbReference type="AlphaFoldDB" id="A0A8J3Y9X8"/>
<evidence type="ECO:0000256" key="2">
    <source>
        <dbReference type="SAM" id="SignalP"/>
    </source>
</evidence>
<evidence type="ECO:0000313" key="3">
    <source>
        <dbReference type="EMBL" id="GIJ04059.1"/>
    </source>
</evidence>
<evidence type="ECO:0000256" key="1">
    <source>
        <dbReference type="SAM" id="MobiDB-lite"/>
    </source>
</evidence>
<sequence length="219" mass="22764">MLALLLAAGSAVLSWRAADRAGDAVARLDALAAATAAPPPAPTEAAPAPTGPPAEPPADLPAEPTDPALDPDAQPTLNAQTRYAVKYTAETLRIPSACSDTVYVDLDEPRVQVPSGTAEIRYYDPCGIRSGTLAMSEGVRGSEVESEAVTPTECADQIRTRPLSTAEHPVRRGQVYCLTTSLDAARSAATTWKMVLLVVSATAQDGTITLQASAWDIPG</sequence>